<organism evidence="2 3">
    <name type="scientific">Qipengyuania profundimaris</name>
    <dbReference type="NCBI Taxonomy" id="3067652"/>
    <lineage>
        <taxon>Bacteria</taxon>
        <taxon>Pseudomonadati</taxon>
        <taxon>Pseudomonadota</taxon>
        <taxon>Alphaproteobacteria</taxon>
        <taxon>Sphingomonadales</taxon>
        <taxon>Erythrobacteraceae</taxon>
        <taxon>Qipengyuania</taxon>
    </lineage>
</organism>
<sequence>MSRDKKKPLAGSEHGGSDHTEHFRAAASGPCRRKHGGKVVNYSQSPQDVPHYRELGEVSRALATGYARLAERGIPPEMVTVAMLNATVNVFSMFEKRTELPSLLRELADTIESEPRC</sequence>
<proteinExistence type="predicted"/>
<dbReference type="Proteomes" id="UP001240639">
    <property type="component" value="Unassembled WGS sequence"/>
</dbReference>
<feature type="compositionally biased region" description="Basic and acidic residues" evidence="1">
    <location>
        <begin position="15"/>
        <end position="24"/>
    </location>
</feature>
<comment type="caution">
    <text evidence="2">The sequence shown here is derived from an EMBL/GenBank/DDBJ whole genome shotgun (WGS) entry which is preliminary data.</text>
</comment>
<dbReference type="EMBL" id="JAVAIM010000001">
    <property type="protein sequence ID" value="MDP4574929.1"/>
    <property type="molecule type" value="Genomic_DNA"/>
</dbReference>
<evidence type="ECO:0000256" key="1">
    <source>
        <dbReference type="SAM" id="MobiDB-lite"/>
    </source>
</evidence>
<evidence type="ECO:0000313" key="3">
    <source>
        <dbReference type="Proteomes" id="UP001240639"/>
    </source>
</evidence>
<protein>
    <recommendedName>
        <fullName evidence="4">Transcriptional regulator</fullName>
    </recommendedName>
</protein>
<keyword evidence="3" id="KW-1185">Reference proteome</keyword>
<gene>
    <name evidence="2" type="ORF">Q9K02_07235</name>
</gene>
<name>A0ABT9HP51_9SPHN</name>
<reference evidence="2 3" key="1">
    <citation type="submission" date="2023-08" db="EMBL/GenBank/DDBJ databases">
        <title>genomic of G39.</title>
        <authorList>
            <person name="Wang Y."/>
        </authorList>
    </citation>
    <scope>NUCLEOTIDE SEQUENCE [LARGE SCALE GENOMIC DNA]</scope>
    <source>
        <strain evidence="2 3">G39</strain>
    </source>
</reference>
<feature type="region of interest" description="Disordered" evidence="1">
    <location>
        <begin position="1"/>
        <end position="48"/>
    </location>
</feature>
<evidence type="ECO:0008006" key="4">
    <source>
        <dbReference type="Google" id="ProtNLM"/>
    </source>
</evidence>
<evidence type="ECO:0000313" key="2">
    <source>
        <dbReference type="EMBL" id="MDP4574929.1"/>
    </source>
</evidence>
<accession>A0ABT9HP51</accession>
<dbReference type="RefSeq" id="WP_305932285.1">
    <property type="nucleotide sequence ID" value="NZ_JAVAIM010000001.1"/>
</dbReference>